<dbReference type="InParanoid" id="D2I799"/>
<proteinExistence type="predicted"/>
<evidence type="ECO:0000313" key="1">
    <source>
        <dbReference type="EMBL" id="EFB23655.1"/>
    </source>
</evidence>
<protein>
    <submittedName>
        <fullName evidence="1">Uncharacterized protein</fullName>
    </submittedName>
</protein>
<organism evidence="1">
    <name type="scientific">Ailuropoda melanoleuca</name>
    <name type="common">Giant panda</name>
    <dbReference type="NCBI Taxonomy" id="9646"/>
    <lineage>
        <taxon>Eukaryota</taxon>
        <taxon>Metazoa</taxon>
        <taxon>Chordata</taxon>
        <taxon>Craniata</taxon>
        <taxon>Vertebrata</taxon>
        <taxon>Euteleostomi</taxon>
        <taxon>Mammalia</taxon>
        <taxon>Eutheria</taxon>
        <taxon>Laurasiatheria</taxon>
        <taxon>Carnivora</taxon>
        <taxon>Caniformia</taxon>
        <taxon>Ursidae</taxon>
        <taxon>Ailuropoda</taxon>
    </lineage>
</organism>
<accession>D2I799</accession>
<dbReference type="EMBL" id="GL195267">
    <property type="protein sequence ID" value="EFB23655.1"/>
    <property type="molecule type" value="Genomic_DNA"/>
</dbReference>
<sequence length="132" mass="13609">MRKRSQQKCIVVFALVCCFAILVALIFSAVDIMGEDEDGLSEKNCQNKCRVASAVAPVPEQPATGEGVVLRFSPGSPQASPGVPLVKEEGRCGDGPPEYAGTDAGGGWGAGVVTVRSPACPCSLAEILLLCS</sequence>
<gene>
    <name evidence="1" type="ORF">PANDA_021784</name>
</gene>
<reference evidence="1" key="1">
    <citation type="journal article" date="2010" name="Nature">
        <title>The sequence and de novo assembly of the giant panda genome.</title>
        <authorList>
            <person name="Li R."/>
            <person name="Fan W."/>
            <person name="Tian G."/>
            <person name="Zhu H."/>
            <person name="He L."/>
            <person name="Cai J."/>
            <person name="Huang Q."/>
            <person name="Cai Q."/>
            <person name="Li B."/>
            <person name="Bai Y."/>
            <person name="Zhang Z."/>
            <person name="Zhang Y."/>
            <person name="Wang W."/>
            <person name="Li J."/>
            <person name="Wei F."/>
            <person name="Li H."/>
            <person name="Jian M."/>
            <person name="Li J."/>
            <person name="Zhang Z."/>
            <person name="Nielsen R."/>
            <person name="Li D."/>
            <person name="Gu W."/>
            <person name="Yang Z."/>
            <person name="Xuan Z."/>
            <person name="Ryder O.A."/>
            <person name="Leung F.C."/>
            <person name="Zhou Y."/>
            <person name="Cao J."/>
            <person name="Sun X."/>
            <person name="Fu Y."/>
            <person name="Fang X."/>
            <person name="Guo X."/>
            <person name="Wang B."/>
            <person name="Hou R."/>
            <person name="Shen F."/>
            <person name="Mu B."/>
            <person name="Ni P."/>
            <person name="Lin R."/>
            <person name="Qian W."/>
            <person name="Wang G."/>
            <person name="Yu C."/>
            <person name="Nie W."/>
            <person name="Wang J."/>
            <person name="Wu Z."/>
            <person name="Liang H."/>
            <person name="Min J."/>
            <person name="Wu Q."/>
            <person name="Cheng S."/>
            <person name="Ruan J."/>
            <person name="Wang M."/>
            <person name="Shi Z."/>
            <person name="Wen M."/>
            <person name="Liu B."/>
            <person name="Ren X."/>
            <person name="Zheng H."/>
            <person name="Dong D."/>
            <person name="Cook K."/>
            <person name="Shan G."/>
            <person name="Zhang H."/>
            <person name="Kosiol C."/>
            <person name="Xie X."/>
            <person name="Lu Z."/>
            <person name="Zheng H."/>
            <person name="Li Y."/>
            <person name="Steiner C.C."/>
            <person name="Lam T.T."/>
            <person name="Lin S."/>
            <person name="Zhang Q."/>
            <person name="Li G."/>
            <person name="Tian J."/>
            <person name="Gong T."/>
            <person name="Liu H."/>
            <person name="Zhang D."/>
            <person name="Fang L."/>
            <person name="Ye C."/>
            <person name="Zhang J."/>
            <person name="Hu W."/>
            <person name="Xu A."/>
            <person name="Ren Y."/>
            <person name="Zhang G."/>
            <person name="Bruford M.W."/>
            <person name="Li Q."/>
            <person name="Ma L."/>
            <person name="Guo Y."/>
            <person name="An N."/>
            <person name="Hu Y."/>
            <person name="Zheng Y."/>
            <person name="Shi Y."/>
            <person name="Li Z."/>
            <person name="Liu Q."/>
            <person name="Chen Y."/>
            <person name="Zhao J."/>
            <person name="Qu N."/>
            <person name="Zhao S."/>
            <person name="Tian F."/>
            <person name="Wang X."/>
            <person name="Wang H."/>
            <person name="Xu L."/>
            <person name="Liu X."/>
            <person name="Vinar T."/>
            <person name="Wang Y."/>
            <person name="Lam T.W."/>
            <person name="Yiu S.M."/>
            <person name="Liu S."/>
            <person name="Zhang H."/>
            <person name="Li D."/>
            <person name="Huang Y."/>
            <person name="Wang X."/>
            <person name="Yang G."/>
            <person name="Jiang Z."/>
            <person name="Wang J."/>
            <person name="Qin N."/>
            <person name="Li L."/>
            <person name="Li J."/>
            <person name="Bolund L."/>
            <person name="Kristiansen K."/>
            <person name="Wong G.K."/>
            <person name="Olson M."/>
            <person name="Zhang X."/>
            <person name="Li S."/>
            <person name="Yang H."/>
            <person name="Wang J."/>
            <person name="Wang J."/>
        </authorList>
    </citation>
    <scope>NUCLEOTIDE SEQUENCE [LARGE SCALE GENOMIC DNA]</scope>
</reference>
<name>D2I799_AILME</name>
<dbReference type="AlphaFoldDB" id="D2I799"/>